<evidence type="ECO:0000256" key="1">
    <source>
        <dbReference type="SAM" id="MobiDB-lite"/>
    </source>
</evidence>
<reference evidence="2" key="1">
    <citation type="journal article" date="2022" name="Int. J. Mol. Sci.">
        <title>Draft Genome of Tanacetum Coccineum: Genomic Comparison of Closely Related Tanacetum-Family Plants.</title>
        <authorList>
            <person name="Yamashiro T."/>
            <person name="Shiraishi A."/>
            <person name="Nakayama K."/>
            <person name="Satake H."/>
        </authorList>
    </citation>
    <scope>NUCLEOTIDE SEQUENCE</scope>
</reference>
<proteinExistence type="predicted"/>
<sequence length="264" mass="29942">MHTTMGPEQVKTMEIQAGKQGSRPEELKRHLQLWKCFRRLYYVVIVLDRNIVGEEPMVTPLVWREHVHVLLPSFAVVIRGTFIELIETLSTVKVNCKGFLFSLLPRWATSNRGKFPPRLPPSSTLHSEVLLQSNSLYTLLPSLFGASSNFITFPLCLRARGNPVWRTGVASLETDIHKRTKNKAKNDKTEHGMEKCEAKSKPKVNQVKKVNRKVKQSKSKSTPTKSSQLREAESEKNITCGTEIAKSQSYITKIKGQGLKVQFK</sequence>
<dbReference type="EMBL" id="BQNB010011977">
    <property type="protein sequence ID" value="GJS97606.1"/>
    <property type="molecule type" value="Genomic_DNA"/>
</dbReference>
<feature type="region of interest" description="Disordered" evidence="1">
    <location>
        <begin position="183"/>
        <end position="237"/>
    </location>
</feature>
<feature type="compositionally biased region" description="Basic and acidic residues" evidence="1">
    <location>
        <begin position="184"/>
        <end position="200"/>
    </location>
</feature>
<reference evidence="2" key="2">
    <citation type="submission" date="2022-01" db="EMBL/GenBank/DDBJ databases">
        <authorList>
            <person name="Yamashiro T."/>
            <person name="Shiraishi A."/>
            <person name="Satake H."/>
            <person name="Nakayama K."/>
        </authorList>
    </citation>
    <scope>NUCLEOTIDE SEQUENCE</scope>
</reference>
<evidence type="ECO:0000313" key="2">
    <source>
        <dbReference type="EMBL" id="GJS97606.1"/>
    </source>
</evidence>
<keyword evidence="3" id="KW-1185">Reference proteome</keyword>
<comment type="caution">
    <text evidence="2">The sequence shown here is derived from an EMBL/GenBank/DDBJ whole genome shotgun (WGS) entry which is preliminary data.</text>
</comment>
<accession>A0ABQ5A7J9</accession>
<dbReference type="Proteomes" id="UP001151760">
    <property type="component" value="Unassembled WGS sequence"/>
</dbReference>
<feature type="compositionally biased region" description="Basic residues" evidence="1">
    <location>
        <begin position="209"/>
        <end position="218"/>
    </location>
</feature>
<name>A0ABQ5A7J9_9ASTR</name>
<evidence type="ECO:0000313" key="3">
    <source>
        <dbReference type="Proteomes" id="UP001151760"/>
    </source>
</evidence>
<protein>
    <submittedName>
        <fullName evidence="2">Uncharacterized protein</fullName>
    </submittedName>
</protein>
<gene>
    <name evidence="2" type="ORF">Tco_0804574</name>
</gene>
<organism evidence="2 3">
    <name type="scientific">Tanacetum coccineum</name>
    <dbReference type="NCBI Taxonomy" id="301880"/>
    <lineage>
        <taxon>Eukaryota</taxon>
        <taxon>Viridiplantae</taxon>
        <taxon>Streptophyta</taxon>
        <taxon>Embryophyta</taxon>
        <taxon>Tracheophyta</taxon>
        <taxon>Spermatophyta</taxon>
        <taxon>Magnoliopsida</taxon>
        <taxon>eudicotyledons</taxon>
        <taxon>Gunneridae</taxon>
        <taxon>Pentapetalae</taxon>
        <taxon>asterids</taxon>
        <taxon>campanulids</taxon>
        <taxon>Asterales</taxon>
        <taxon>Asteraceae</taxon>
        <taxon>Asteroideae</taxon>
        <taxon>Anthemideae</taxon>
        <taxon>Anthemidinae</taxon>
        <taxon>Tanacetum</taxon>
    </lineage>
</organism>